<dbReference type="KEGG" id="err:DVR09_05775"/>
<reference evidence="2" key="1">
    <citation type="submission" date="2018-07" db="EMBL/GenBank/DDBJ databases">
        <title>Genome sequence of Erythrobacter strain YH-07, an antagonistic bacterium isolated from Yellow Sea.</title>
        <authorList>
            <person name="Tang T."/>
            <person name="Liu Q."/>
            <person name="Sun X."/>
        </authorList>
    </citation>
    <scope>NUCLEOTIDE SEQUENCE [LARGE SCALE GENOMIC DNA]</scope>
    <source>
        <strain evidence="2">YH-07</strain>
    </source>
</reference>
<gene>
    <name evidence="1" type="ORF">DVR09_05775</name>
</gene>
<name>A0A345YDB2_9SPHN</name>
<dbReference type="OrthoDB" id="7408536at2"/>
<dbReference type="EMBL" id="CP031357">
    <property type="protein sequence ID" value="AXK41914.1"/>
    <property type="molecule type" value="Genomic_DNA"/>
</dbReference>
<keyword evidence="2" id="KW-1185">Reference proteome</keyword>
<accession>A0A345YDB2</accession>
<evidence type="ECO:0000313" key="2">
    <source>
        <dbReference type="Proteomes" id="UP000254508"/>
    </source>
</evidence>
<organism evidence="1 2">
    <name type="scientific">Erythrobacter aureus</name>
    <dbReference type="NCBI Taxonomy" id="2182384"/>
    <lineage>
        <taxon>Bacteria</taxon>
        <taxon>Pseudomonadati</taxon>
        <taxon>Pseudomonadota</taxon>
        <taxon>Alphaproteobacteria</taxon>
        <taxon>Sphingomonadales</taxon>
        <taxon>Erythrobacteraceae</taxon>
        <taxon>Erythrobacter/Porphyrobacter group</taxon>
        <taxon>Erythrobacter</taxon>
    </lineage>
</organism>
<dbReference type="AlphaFoldDB" id="A0A345YDB2"/>
<dbReference type="Proteomes" id="UP000254508">
    <property type="component" value="Chromosome"/>
</dbReference>
<protein>
    <submittedName>
        <fullName evidence="1">Uncharacterized protein</fullName>
    </submittedName>
</protein>
<evidence type="ECO:0000313" key="1">
    <source>
        <dbReference type="EMBL" id="AXK41914.1"/>
    </source>
</evidence>
<dbReference type="RefSeq" id="WP_115416100.1">
    <property type="nucleotide sequence ID" value="NZ_CP031357.1"/>
</dbReference>
<proteinExistence type="predicted"/>
<sequence>MSLDLPTATARIARELTESETAIADALAKATALLHSAALAGRDLGGAPELEGQRALLRLEKIVRSLIDVRGETGRAHGQLRDIAVETGAGEEPACPDNGFTSAEQLTTIAA</sequence>